<dbReference type="KEGG" id="mon:G8E03_07430"/>
<gene>
    <name evidence="1" type="ORF">G8E03_07430</name>
</gene>
<sequence>MRRINEAIIRQREAIIAGDYPDPEVIERIGPMLKKLSERELGPISEALRRNLELLGIARDAVAEMRAPPSATGLRTYTAQGNLRPPTEVAGVLIKR</sequence>
<dbReference type="AlphaFoldDB" id="A0A6G7VL00"/>
<keyword evidence="2" id="KW-1185">Reference proteome</keyword>
<dbReference type="RefSeq" id="WP_166190272.1">
    <property type="nucleotide sequence ID" value="NZ_CP049811.1"/>
</dbReference>
<name>A0A6G7VL00_9RHOB</name>
<dbReference type="EMBL" id="CP049811">
    <property type="protein sequence ID" value="QIK40612.1"/>
    <property type="molecule type" value="Genomic_DNA"/>
</dbReference>
<reference evidence="1 2" key="1">
    <citation type="submission" date="2020-03" db="EMBL/GenBank/DDBJ databases">
        <title>Complete genome sequence of Monaibacterium sp. ALG8 with diverse plasmids.</title>
        <authorList>
            <person name="Sun C."/>
        </authorList>
    </citation>
    <scope>NUCLEOTIDE SEQUENCE [LARGE SCALE GENOMIC DNA]</scope>
    <source>
        <strain evidence="1 2">ALG8</strain>
    </source>
</reference>
<organism evidence="1 2">
    <name type="scientific">Pontivivens nitratireducens</name>
    <dbReference type="NCBI Taxonomy" id="2758038"/>
    <lineage>
        <taxon>Bacteria</taxon>
        <taxon>Pseudomonadati</taxon>
        <taxon>Pseudomonadota</taxon>
        <taxon>Alphaproteobacteria</taxon>
        <taxon>Rhodobacterales</taxon>
        <taxon>Paracoccaceae</taxon>
        <taxon>Pontivivens</taxon>
    </lineage>
</organism>
<accession>A0A6G7VL00</accession>
<evidence type="ECO:0000313" key="1">
    <source>
        <dbReference type="EMBL" id="QIK40612.1"/>
    </source>
</evidence>
<dbReference type="Proteomes" id="UP000500791">
    <property type="component" value="Chromosome"/>
</dbReference>
<evidence type="ECO:0000313" key="2">
    <source>
        <dbReference type="Proteomes" id="UP000500791"/>
    </source>
</evidence>
<proteinExistence type="predicted"/>
<protein>
    <submittedName>
        <fullName evidence="1">Uncharacterized protein</fullName>
    </submittedName>
</protein>